<protein>
    <submittedName>
        <fullName evidence="3">16S rRNA (Guanine966-N2)-methyltransferase</fullName>
    </submittedName>
</protein>
<dbReference type="InterPro" id="IPR002052">
    <property type="entry name" value="DNA_methylase_N6_adenine_CS"/>
</dbReference>
<keyword evidence="1" id="KW-0489">Methyltransferase</keyword>
<evidence type="ECO:0000256" key="1">
    <source>
        <dbReference type="ARBA" id="ARBA00022603"/>
    </source>
</evidence>
<dbReference type="Gene3D" id="3.40.50.150">
    <property type="entry name" value="Vaccinia Virus protein VP39"/>
    <property type="match status" value="1"/>
</dbReference>
<evidence type="ECO:0000313" key="3">
    <source>
        <dbReference type="EMBL" id="MCP2178624.1"/>
    </source>
</evidence>
<dbReference type="PANTHER" id="PTHR43542:SF1">
    <property type="entry name" value="METHYLTRANSFERASE"/>
    <property type="match status" value="1"/>
</dbReference>
<dbReference type="SUPFAM" id="SSF53335">
    <property type="entry name" value="S-adenosyl-L-methionine-dependent methyltransferases"/>
    <property type="match status" value="1"/>
</dbReference>
<dbReference type="InterPro" id="IPR004398">
    <property type="entry name" value="RNA_MeTrfase_RsmD"/>
</dbReference>
<dbReference type="Proteomes" id="UP001206895">
    <property type="component" value="Unassembled WGS sequence"/>
</dbReference>
<dbReference type="InterPro" id="IPR029063">
    <property type="entry name" value="SAM-dependent_MTases_sf"/>
</dbReference>
<organism evidence="3 4">
    <name type="scientific">Williamsia maris</name>
    <dbReference type="NCBI Taxonomy" id="72806"/>
    <lineage>
        <taxon>Bacteria</taxon>
        <taxon>Bacillati</taxon>
        <taxon>Actinomycetota</taxon>
        <taxon>Actinomycetes</taxon>
        <taxon>Mycobacteriales</taxon>
        <taxon>Nocardiaceae</taxon>
        <taxon>Williamsia</taxon>
    </lineage>
</organism>
<keyword evidence="4" id="KW-1185">Reference proteome</keyword>
<reference evidence="3 4" key="1">
    <citation type="submission" date="2022-06" db="EMBL/GenBank/DDBJ databases">
        <title>Genomic Encyclopedia of Archaeal and Bacterial Type Strains, Phase II (KMG-II): from individual species to whole genera.</title>
        <authorList>
            <person name="Goeker M."/>
        </authorList>
    </citation>
    <scope>NUCLEOTIDE SEQUENCE [LARGE SCALE GENOMIC DNA]</scope>
    <source>
        <strain evidence="3 4">DSM 44693</strain>
    </source>
</reference>
<proteinExistence type="predicted"/>
<evidence type="ECO:0000256" key="2">
    <source>
        <dbReference type="ARBA" id="ARBA00022679"/>
    </source>
</evidence>
<dbReference type="Pfam" id="PF03602">
    <property type="entry name" value="Cons_hypoth95"/>
    <property type="match status" value="1"/>
</dbReference>
<dbReference type="PROSITE" id="PS00092">
    <property type="entry name" value="N6_MTASE"/>
    <property type="match status" value="1"/>
</dbReference>
<sequence>MCPSSAHMTIIRVRIIAGLAGGRVIAAPPAGTRPTSDRVRESLFGILDSRVGLDGLRVLDLYAGSGALGLEAVSRGAAHATLVESDARAASTIASNVTATALPATAFSVLRRRVEVVVGAQAPDGFDVVLLDPPYALDDAAVSANLSGLLAHGWLSPDAVVVVERSARSEHTDWPAGLESYLTRTYGETRVDIATAT</sequence>
<dbReference type="NCBIfam" id="TIGR00095">
    <property type="entry name" value="16S rRNA (guanine(966)-N(2))-methyltransferase RsmD"/>
    <property type="match status" value="1"/>
</dbReference>
<name>A0ABT1HL07_9NOCA</name>
<comment type="caution">
    <text evidence="3">The sequence shown here is derived from an EMBL/GenBank/DDBJ whole genome shotgun (WGS) entry which is preliminary data.</text>
</comment>
<dbReference type="PANTHER" id="PTHR43542">
    <property type="entry name" value="METHYLTRANSFERASE"/>
    <property type="match status" value="1"/>
</dbReference>
<accession>A0ABT1HL07</accession>
<dbReference type="PIRSF" id="PIRSF004553">
    <property type="entry name" value="CHP00095"/>
    <property type="match status" value="1"/>
</dbReference>
<gene>
    <name evidence="3" type="ORF">LX13_004465</name>
</gene>
<dbReference type="EMBL" id="JAMTCJ010000004">
    <property type="protein sequence ID" value="MCP2178624.1"/>
    <property type="molecule type" value="Genomic_DNA"/>
</dbReference>
<evidence type="ECO:0000313" key="4">
    <source>
        <dbReference type="Proteomes" id="UP001206895"/>
    </source>
</evidence>
<dbReference type="CDD" id="cd02440">
    <property type="entry name" value="AdoMet_MTases"/>
    <property type="match status" value="1"/>
</dbReference>
<keyword evidence="2" id="KW-0808">Transferase</keyword>